<dbReference type="STRING" id="573508.A0A1E3BAV7"/>
<dbReference type="Gene3D" id="2.60.120.260">
    <property type="entry name" value="Galactose-binding domain-like"/>
    <property type="match status" value="1"/>
</dbReference>
<dbReference type="AlphaFoldDB" id="A0A1E3BAV7"/>
<evidence type="ECO:0000256" key="3">
    <source>
        <dbReference type="ARBA" id="ARBA00022989"/>
    </source>
</evidence>
<feature type="compositionally biased region" description="Low complexity" evidence="5">
    <location>
        <begin position="291"/>
        <end position="309"/>
    </location>
</feature>
<dbReference type="OrthoDB" id="342281at2759"/>
<dbReference type="GO" id="GO:0043495">
    <property type="term" value="F:protein-membrane adaptor activity"/>
    <property type="evidence" value="ECO:0007669"/>
    <property type="project" value="TreeGrafter"/>
</dbReference>
<keyword evidence="4" id="KW-0472">Membrane</keyword>
<dbReference type="Proteomes" id="UP000094569">
    <property type="component" value="Unassembled WGS sequence"/>
</dbReference>
<dbReference type="PROSITE" id="PS51469">
    <property type="entry name" value="SUN"/>
    <property type="match status" value="1"/>
</dbReference>
<feature type="region of interest" description="Disordered" evidence="5">
    <location>
        <begin position="813"/>
        <end position="836"/>
    </location>
</feature>
<name>A0A1E3BAV7_ASPCR</name>
<evidence type="ECO:0000313" key="8">
    <source>
        <dbReference type="Proteomes" id="UP000094569"/>
    </source>
</evidence>
<accession>A0A1E3BAV7</accession>
<dbReference type="EMBL" id="JXNT01000007">
    <property type="protein sequence ID" value="ODM18110.1"/>
    <property type="molecule type" value="Genomic_DNA"/>
</dbReference>
<evidence type="ECO:0000256" key="4">
    <source>
        <dbReference type="ARBA" id="ARBA00023136"/>
    </source>
</evidence>
<dbReference type="Pfam" id="PF07738">
    <property type="entry name" value="Sad1_UNC"/>
    <property type="match status" value="1"/>
</dbReference>
<feature type="compositionally biased region" description="Pro residues" evidence="5">
    <location>
        <begin position="362"/>
        <end position="371"/>
    </location>
</feature>
<feature type="compositionally biased region" description="Low complexity" evidence="5">
    <location>
        <begin position="813"/>
        <end position="831"/>
    </location>
</feature>
<proteinExistence type="predicted"/>
<reference evidence="7 8" key="1">
    <citation type="journal article" date="2016" name="BMC Genomics">
        <title>Comparative genomic and transcriptomic analyses of the Fuzhuan brick tea-fermentation fungus Aspergillus cristatus.</title>
        <authorList>
            <person name="Ge Y."/>
            <person name="Wang Y."/>
            <person name="Liu Y."/>
            <person name="Tan Y."/>
            <person name="Ren X."/>
            <person name="Zhang X."/>
            <person name="Hyde K.D."/>
            <person name="Liu Y."/>
            <person name="Liu Z."/>
        </authorList>
    </citation>
    <scope>NUCLEOTIDE SEQUENCE [LARGE SCALE GENOMIC DNA]</scope>
    <source>
        <strain evidence="7 8">GZAAS20.1005</strain>
    </source>
</reference>
<keyword evidence="8" id="KW-1185">Reference proteome</keyword>
<feature type="region of interest" description="Disordered" evidence="5">
    <location>
        <begin position="272"/>
        <end position="531"/>
    </location>
</feature>
<dbReference type="InterPro" id="IPR045119">
    <property type="entry name" value="SUN1-5"/>
</dbReference>
<protein>
    <recommendedName>
        <fullName evidence="6">SUN domain-containing protein</fullName>
    </recommendedName>
</protein>
<dbReference type="VEuPathDB" id="FungiDB:SI65_06898"/>
<feature type="compositionally biased region" description="Basic and acidic residues" evidence="5">
    <location>
        <begin position="416"/>
        <end position="439"/>
    </location>
</feature>
<keyword evidence="2" id="KW-0812">Transmembrane</keyword>
<dbReference type="GO" id="GO:0034993">
    <property type="term" value="C:meiotic nuclear membrane microtubule tethering complex"/>
    <property type="evidence" value="ECO:0007669"/>
    <property type="project" value="TreeGrafter"/>
</dbReference>
<evidence type="ECO:0000256" key="5">
    <source>
        <dbReference type="SAM" id="MobiDB-lite"/>
    </source>
</evidence>
<evidence type="ECO:0000259" key="6">
    <source>
        <dbReference type="PROSITE" id="PS51469"/>
    </source>
</evidence>
<feature type="compositionally biased region" description="Pro residues" evidence="5">
    <location>
        <begin position="491"/>
        <end position="516"/>
    </location>
</feature>
<dbReference type="PANTHER" id="PTHR12911:SF8">
    <property type="entry name" value="KLAROID PROTEIN-RELATED"/>
    <property type="match status" value="1"/>
</dbReference>
<evidence type="ECO:0000256" key="1">
    <source>
        <dbReference type="ARBA" id="ARBA00004370"/>
    </source>
</evidence>
<gene>
    <name evidence="7" type="ORF">SI65_06898</name>
</gene>
<evidence type="ECO:0000256" key="2">
    <source>
        <dbReference type="ARBA" id="ARBA00022692"/>
    </source>
</evidence>
<dbReference type="PANTHER" id="PTHR12911">
    <property type="entry name" value="SAD1/UNC-84-LIKE PROTEIN-RELATED"/>
    <property type="match status" value="1"/>
</dbReference>
<comment type="subcellular location">
    <subcellularLocation>
        <location evidence="1">Membrane</location>
    </subcellularLocation>
</comment>
<sequence length="929" mass="102188">MSRRLAAAFRLADSSSTSTTTAKGTTIPRFTGKNASLSIVGNYNFTRRHPPRAKSSPLCRQCYSGVDPCRIAPCCGLIAAPKTTKRKHQREKEALHGRSIAFVFSIGKGTSTKKPETVIFVAPRSQRRIHLSDDSINTLRFLQSRIRLFSRPVLSLPKKLHFLLVLLLEYKTIGNRSNNYLLQFEHSLSDMPPKRAVNRRDGPVARSNDHGIRSYLAEISGPQATNPNLPNIPAKPSWGYGSSTAPVFPRQLSIKSGMNVDDMAESIESGVKNAQDRDENGQENPPKANPKPRANSRQTRRSVSASVSPARRRRRREPTPDQVQLLGTLRESTVSPNPRARDGLSTATPSPPIPHAISTESSPPPVPPYPTLPSNEPLYPSPLLRLDSTARPGAPREGSPQQEDYLDNESVISWSLERDIHEDDLQRTRPARFREERHGKNLTAPPRRFSGLAFANETIQEEDEPESETSAKNLPTPEPVPEPQTQSNAQPSPPPERQPEPGPAPAPAPAPEPAPEPALELEPPTAPTRTIIPGINLRETSFLESSPPSPVQSVKAAVKSGVQSIPKPPFSFRQSQAARIAAILILATLPLFTVFTFSEDLADISSGIRSRLPFGRQSPYIPLDGTAMDAIHSLSKHVARIDTRVSSLSGEVATVRSEVENMPPSTTVVEPVPVWKATPTPRINFLTQSMGVEIDPQKTSPTVGLPSNFFERATHRLMEPATSLVRWLFSSPEPLGPLAALTHWEDVGDCWCSTPDSGVSQLSVVLGLPMTPEDVAVEHIPKGATADPESAPREMELWAHYVVRSEDSATSRSWMPSFLSSSKKSPKRSGSTGFSDQYLPREKIMDALRIAYRGEPDGSFSDDELLGPTFYRIGRWTYDINSPDHVQDTNLAAVIDSPDIKVDHVVFRVKSNWGSDSTCMYRLKLYGHL</sequence>
<comment type="caution">
    <text evidence="7">The sequence shown here is derived from an EMBL/GenBank/DDBJ whole genome shotgun (WGS) entry which is preliminary data.</text>
</comment>
<feature type="domain" description="SUN" evidence="6">
    <location>
        <begin position="691"/>
        <end position="929"/>
    </location>
</feature>
<evidence type="ECO:0000313" key="7">
    <source>
        <dbReference type="EMBL" id="ODM18110.1"/>
    </source>
</evidence>
<organism evidence="7 8">
    <name type="scientific">Aspergillus cristatus</name>
    <name type="common">Chinese Fuzhuan brick tea-fermentation fungus</name>
    <name type="synonym">Eurotium cristatum</name>
    <dbReference type="NCBI Taxonomy" id="573508"/>
    <lineage>
        <taxon>Eukaryota</taxon>
        <taxon>Fungi</taxon>
        <taxon>Dikarya</taxon>
        <taxon>Ascomycota</taxon>
        <taxon>Pezizomycotina</taxon>
        <taxon>Eurotiomycetes</taxon>
        <taxon>Eurotiomycetidae</taxon>
        <taxon>Eurotiales</taxon>
        <taxon>Aspergillaceae</taxon>
        <taxon>Aspergillus</taxon>
        <taxon>Aspergillus subgen. Aspergillus</taxon>
    </lineage>
</organism>
<keyword evidence="3" id="KW-1133">Transmembrane helix</keyword>
<dbReference type="InterPro" id="IPR012919">
    <property type="entry name" value="SUN_dom"/>
</dbReference>